<protein>
    <submittedName>
        <fullName evidence="1">Uncharacterized protein</fullName>
    </submittedName>
</protein>
<organism evidence="1 2">
    <name type="scientific">Propioniciclava flava</name>
    <dbReference type="NCBI Taxonomy" id="2072026"/>
    <lineage>
        <taxon>Bacteria</taxon>
        <taxon>Bacillati</taxon>
        <taxon>Actinomycetota</taxon>
        <taxon>Actinomycetes</taxon>
        <taxon>Propionibacteriales</taxon>
        <taxon>Propionibacteriaceae</taxon>
        <taxon>Propioniciclava</taxon>
    </lineage>
</organism>
<dbReference type="Proteomes" id="UP000290624">
    <property type="component" value="Unassembled WGS sequence"/>
</dbReference>
<gene>
    <name evidence="1" type="ORF">C1706_01930</name>
</gene>
<name>A0A4Q2EL79_9ACTN</name>
<accession>A0A4Q2EL79</accession>
<keyword evidence="2" id="KW-1185">Reference proteome</keyword>
<dbReference type="AlphaFoldDB" id="A0A4Q2EL79"/>
<evidence type="ECO:0000313" key="1">
    <source>
        <dbReference type="EMBL" id="RXW33536.1"/>
    </source>
</evidence>
<comment type="caution">
    <text evidence="1">The sequence shown here is derived from an EMBL/GenBank/DDBJ whole genome shotgun (WGS) entry which is preliminary data.</text>
</comment>
<sequence>MSQTAPVAPSTDSVRAWYDQALVEDAMVYDITREAATVLSSLLLTRMSEATDDGAREHWAARRRLVKQQTKALDPADRAGLIAQQQAWVHEAQALTDLPLT</sequence>
<evidence type="ECO:0000313" key="2">
    <source>
        <dbReference type="Proteomes" id="UP000290624"/>
    </source>
</evidence>
<proteinExistence type="predicted"/>
<dbReference type="OrthoDB" id="5117962at2"/>
<reference evidence="1 2" key="1">
    <citation type="submission" date="2018-01" db="EMBL/GenBank/DDBJ databases">
        <title>Lactibacter flavus gen. nov., sp. nov., a novel bacterium of the family Propionibacteriaceae isolated from raw milk and dairy products.</title>
        <authorList>
            <person name="Wenning M."/>
            <person name="Breitenwieser F."/>
            <person name="Huptas C."/>
            <person name="von Neubeck M."/>
            <person name="Busse H.-J."/>
            <person name="Scherer S."/>
        </authorList>
    </citation>
    <scope>NUCLEOTIDE SEQUENCE [LARGE SCALE GENOMIC DNA]</scope>
    <source>
        <strain evidence="1 2">VG341</strain>
    </source>
</reference>
<dbReference type="EMBL" id="PPCV01000001">
    <property type="protein sequence ID" value="RXW33536.1"/>
    <property type="molecule type" value="Genomic_DNA"/>
</dbReference>
<dbReference type="RefSeq" id="WP_129457501.1">
    <property type="nucleotide sequence ID" value="NZ_PPCV01000001.1"/>
</dbReference>